<name>A0A1N6M8Z0_9VIBR</name>
<evidence type="ECO:0000256" key="1">
    <source>
        <dbReference type="ARBA" id="ARBA00022723"/>
    </source>
</evidence>
<keyword evidence="1" id="KW-0479">Metal-binding</keyword>
<dbReference type="SUPFAM" id="SSF51182">
    <property type="entry name" value="RmlC-like cupins"/>
    <property type="match status" value="1"/>
</dbReference>
<dbReference type="Gene3D" id="2.60.120.10">
    <property type="entry name" value="Jelly Rolls"/>
    <property type="match status" value="1"/>
</dbReference>
<dbReference type="InterPro" id="IPR013096">
    <property type="entry name" value="Cupin_2"/>
</dbReference>
<reference evidence="3" key="2">
    <citation type="submission" date="2019-11" db="EMBL/GenBank/DDBJ databases">
        <authorList>
            <person name="January G."/>
            <person name="Bunk B."/>
        </authorList>
    </citation>
    <scope>NUCLEOTIDE SEQUENCE</scope>
    <source>
        <strain evidence="3">3.6</strain>
    </source>
</reference>
<gene>
    <name evidence="4" type="ORF">VSP9026_03579</name>
    <name evidence="3" type="ORF">Vspart_03702</name>
</gene>
<evidence type="ECO:0000313" key="4">
    <source>
        <dbReference type="EMBL" id="SIO95827.1"/>
    </source>
</evidence>
<accession>A0A1N6M8Z0</accession>
<sequence>MSKLMKIHPIQAKAIPENKSKPFYPEPFASVVKGRTKRKLGDYFGLENFGVNFTTMSPNSTSALKHHHSKQDEFVYIISGTPTLIYGDEEIKMSSGDCVGFKANSGIGHQLINESSQDVVYIEIGDRSRNDKVEYPDDDLAFSQMSDGSWSLTHKDGSSY</sequence>
<reference evidence="3 6" key="3">
    <citation type="journal article" date="2020" name="J. Nat. Prod.">
        <title>Genomics-Metabolomics Profiling Disclosed Marine Vibrio spartinae 3.6 as a Producer of a New Branched Side Chain Prodigiosin.</title>
        <authorList>
            <person name="Vitale G.A."/>
            <person name="Sciarretta M."/>
            <person name="Palma Esposito F."/>
            <person name="January G.G."/>
            <person name="Giaccio M."/>
            <person name="Bunk B."/>
            <person name="Sproer C."/>
            <person name="Bajerski F."/>
            <person name="Power D."/>
            <person name="Festa C."/>
            <person name="Monti M.C."/>
            <person name="D'Auria M.V."/>
            <person name="de Pascale D."/>
        </authorList>
    </citation>
    <scope>NUCLEOTIDE SEQUENCE [LARGE SCALE GENOMIC DNA]</scope>
    <source>
        <strain evidence="3 6">3.6</strain>
    </source>
</reference>
<dbReference type="PANTHER" id="PTHR35848:SF9">
    <property type="entry name" value="SLL1358 PROTEIN"/>
    <property type="match status" value="1"/>
</dbReference>
<dbReference type="GO" id="GO:0046872">
    <property type="term" value="F:metal ion binding"/>
    <property type="evidence" value="ECO:0007669"/>
    <property type="project" value="UniProtKB-KW"/>
</dbReference>
<proteinExistence type="predicted"/>
<evidence type="ECO:0000313" key="3">
    <source>
        <dbReference type="EMBL" id="QMV16316.1"/>
    </source>
</evidence>
<dbReference type="Proteomes" id="UP000515264">
    <property type="component" value="Chromosome 2"/>
</dbReference>
<dbReference type="PANTHER" id="PTHR35848">
    <property type="entry name" value="OXALATE-BINDING PROTEIN"/>
    <property type="match status" value="1"/>
</dbReference>
<dbReference type="InterPro" id="IPR051610">
    <property type="entry name" value="GPI/OXD"/>
</dbReference>
<dbReference type="Proteomes" id="UP000184774">
    <property type="component" value="Unassembled WGS sequence"/>
</dbReference>
<dbReference type="Pfam" id="PF07883">
    <property type="entry name" value="Cupin_2"/>
    <property type="match status" value="1"/>
</dbReference>
<organism evidence="4 5">
    <name type="scientific">Vibrio spartinae</name>
    <dbReference type="NCBI Taxonomy" id="1918945"/>
    <lineage>
        <taxon>Bacteria</taxon>
        <taxon>Pseudomonadati</taxon>
        <taxon>Pseudomonadota</taxon>
        <taxon>Gammaproteobacteria</taxon>
        <taxon>Vibrionales</taxon>
        <taxon>Vibrionaceae</taxon>
        <taxon>Vibrio</taxon>
    </lineage>
</organism>
<dbReference type="InterPro" id="IPR014710">
    <property type="entry name" value="RmlC-like_jellyroll"/>
</dbReference>
<evidence type="ECO:0000313" key="6">
    <source>
        <dbReference type="Proteomes" id="UP000515264"/>
    </source>
</evidence>
<dbReference type="InterPro" id="IPR011051">
    <property type="entry name" value="RmlC_Cupin_sf"/>
</dbReference>
<keyword evidence="6" id="KW-1185">Reference proteome</keyword>
<dbReference type="EMBL" id="CP046269">
    <property type="protein sequence ID" value="QMV16316.1"/>
    <property type="molecule type" value="Genomic_DNA"/>
</dbReference>
<protein>
    <submittedName>
        <fullName evidence="4">Cupin domain protein</fullName>
    </submittedName>
</protein>
<evidence type="ECO:0000313" key="5">
    <source>
        <dbReference type="Proteomes" id="UP000184774"/>
    </source>
</evidence>
<dbReference type="RefSeq" id="WP_205410520.1">
    <property type="nucleotide sequence ID" value="NZ_AP024908.1"/>
</dbReference>
<dbReference type="EMBL" id="FSSB01000022">
    <property type="protein sequence ID" value="SIO95827.1"/>
    <property type="molecule type" value="Genomic_DNA"/>
</dbReference>
<reference evidence="4 5" key="1">
    <citation type="submission" date="2016-12" db="EMBL/GenBank/DDBJ databases">
        <authorList>
            <person name="Song W.-J."/>
            <person name="Kurnit D.M."/>
        </authorList>
    </citation>
    <scope>NUCLEOTIDE SEQUENCE [LARGE SCALE GENOMIC DNA]</scope>
    <source>
        <strain evidence="4 5">CECT 9026</strain>
    </source>
</reference>
<dbReference type="CDD" id="cd02224">
    <property type="entry name" value="cupin_SPO2919-like"/>
    <property type="match status" value="1"/>
</dbReference>
<feature type="domain" description="Cupin type-2" evidence="2">
    <location>
        <begin position="54"/>
        <end position="124"/>
    </location>
</feature>
<dbReference type="AlphaFoldDB" id="A0A1N6M8Z0"/>
<evidence type="ECO:0000259" key="2">
    <source>
        <dbReference type="Pfam" id="PF07883"/>
    </source>
</evidence>